<accession>A0A1W0WXK9</accession>
<proteinExistence type="predicted"/>
<feature type="transmembrane region" description="Helical" evidence="1">
    <location>
        <begin position="76"/>
        <end position="98"/>
    </location>
</feature>
<reference evidence="3" key="1">
    <citation type="submission" date="2017-01" db="EMBL/GenBank/DDBJ databases">
        <title>Comparative genomics of anhydrobiosis in the tardigrade Hypsibius dujardini.</title>
        <authorList>
            <person name="Yoshida Y."/>
            <person name="Koutsovoulos G."/>
            <person name="Laetsch D."/>
            <person name="Stevens L."/>
            <person name="Kumar S."/>
            <person name="Horikawa D."/>
            <person name="Ishino K."/>
            <person name="Komine S."/>
            <person name="Tomita M."/>
            <person name="Blaxter M."/>
            <person name="Arakawa K."/>
        </authorList>
    </citation>
    <scope>NUCLEOTIDE SEQUENCE [LARGE SCALE GENOMIC DNA]</scope>
    <source>
        <strain evidence="3">Z151</strain>
    </source>
</reference>
<sequence length="397" mass="45389">MADHVAVLQTGTLAFLGFLQKRQRPLSTLAESCGAWIRTTVAAAIVVGSMVCFGIDSAKAVKSMIDDTMHPFLVTAFLYSPFCLLDLRPVYVLAMLLYNRRNFEKLTTAANEFIADSVFLSAPHSQASSWTFRMTFRMKSKLWFLLSGTMILLSYGFFQWMKYSRWLERHRGDDTTDTFWMTNLLEPLPPFLPAWQNIILWSLFSIFPLILSQQVIGIFVLNADFLKEGLRDLNRDIREQSESFGPCRDAKRALNLGSRIMLWIRLVRLQSVLRRAKRLFWDDCFWSLRRGLSGTRGIGDSHDFMPFMGFETLALLVYDILMIVTFMTLFLYPLPWLTKRVLASVRTCKTSSIVGLQSNRRRSRETLAMGAPLVALTKLDGPGLGLITRIFVSSDDH</sequence>
<evidence type="ECO:0000313" key="3">
    <source>
        <dbReference type="Proteomes" id="UP000192578"/>
    </source>
</evidence>
<dbReference type="Proteomes" id="UP000192578">
    <property type="component" value="Unassembled WGS sequence"/>
</dbReference>
<evidence type="ECO:0000256" key="1">
    <source>
        <dbReference type="SAM" id="Phobius"/>
    </source>
</evidence>
<keyword evidence="1" id="KW-0472">Membrane</keyword>
<gene>
    <name evidence="2" type="ORF">BV898_05947</name>
</gene>
<dbReference type="EMBL" id="MTYJ01000034">
    <property type="protein sequence ID" value="OQV19940.1"/>
    <property type="molecule type" value="Genomic_DNA"/>
</dbReference>
<comment type="caution">
    <text evidence="2">The sequence shown here is derived from an EMBL/GenBank/DDBJ whole genome shotgun (WGS) entry which is preliminary data.</text>
</comment>
<organism evidence="2 3">
    <name type="scientific">Hypsibius exemplaris</name>
    <name type="common">Freshwater tardigrade</name>
    <dbReference type="NCBI Taxonomy" id="2072580"/>
    <lineage>
        <taxon>Eukaryota</taxon>
        <taxon>Metazoa</taxon>
        <taxon>Ecdysozoa</taxon>
        <taxon>Tardigrada</taxon>
        <taxon>Eutardigrada</taxon>
        <taxon>Parachela</taxon>
        <taxon>Hypsibioidea</taxon>
        <taxon>Hypsibiidae</taxon>
        <taxon>Hypsibius</taxon>
    </lineage>
</organism>
<name>A0A1W0WXK9_HYPEX</name>
<evidence type="ECO:0000313" key="2">
    <source>
        <dbReference type="EMBL" id="OQV19940.1"/>
    </source>
</evidence>
<feature type="transmembrane region" description="Helical" evidence="1">
    <location>
        <begin position="35"/>
        <end position="56"/>
    </location>
</feature>
<feature type="transmembrane region" description="Helical" evidence="1">
    <location>
        <begin position="198"/>
        <end position="221"/>
    </location>
</feature>
<keyword evidence="3" id="KW-1185">Reference proteome</keyword>
<protein>
    <submittedName>
        <fullName evidence="2">Uncharacterized protein</fullName>
    </submittedName>
</protein>
<dbReference type="AlphaFoldDB" id="A0A1W0WXK9"/>
<feature type="transmembrane region" description="Helical" evidence="1">
    <location>
        <begin position="313"/>
        <end position="332"/>
    </location>
</feature>
<keyword evidence="1" id="KW-1133">Transmembrane helix</keyword>
<feature type="transmembrane region" description="Helical" evidence="1">
    <location>
        <begin position="142"/>
        <end position="161"/>
    </location>
</feature>
<keyword evidence="1" id="KW-0812">Transmembrane</keyword>